<dbReference type="Proteomes" id="UP000887565">
    <property type="component" value="Unplaced"/>
</dbReference>
<keyword evidence="1" id="KW-1185">Reference proteome</keyword>
<evidence type="ECO:0000313" key="2">
    <source>
        <dbReference type="WBParaSite" id="nRc.2.0.1.t23577-RA"/>
    </source>
</evidence>
<dbReference type="WBParaSite" id="nRc.2.0.1.t23577-RA">
    <property type="protein sequence ID" value="nRc.2.0.1.t23577-RA"/>
    <property type="gene ID" value="nRc.2.0.1.g23577"/>
</dbReference>
<organism evidence="1 2">
    <name type="scientific">Romanomermis culicivorax</name>
    <name type="common">Nematode worm</name>
    <dbReference type="NCBI Taxonomy" id="13658"/>
    <lineage>
        <taxon>Eukaryota</taxon>
        <taxon>Metazoa</taxon>
        <taxon>Ecdysozoa</taxon>
        <taxon>Nematoda</taxon>
        <taxon>Enoplea</taxon>
        <taxon>Dorylaimia</taxon>
        <taxon>Mermithida</taxon>
        <taxon>Mermithoidea</taxon>
        <taxon>Mermithidae</taxon>
        <taxon>Romanomermis</taxon>
    </lineage>
</organism>
<reference evidence="2" key="1">
    <citation type="submission" date="2022-11" db="UniProtKB">
        <authorList>
            <consortium name="WormBaseParasite"/>
        </authorList>
    </citation>
    <scope>IDENTIFICATION</scope>
</reference>
<dbReference type="AlphaFoldDB" id="A0A915JBP3"/>
<evidence type="ECO:0000313" key="1">
    <source>
        <dbReference type="Proteomes" id="UP000887565"/>
    </source>
</evidence>
<accession>A0A915JBP3</accession>
<name>A0A915JBP3_ROMCU</name>
<proteinExistence type="predicted"/>
<sequence>MNLRMRILNLMMMTTMVRIMGTAKDRPRELP</sequence>
<protein>
    <submittedName>
        <fullName evidence="2">Uncharacterized protein</fullName>
    </submittedName>
</protein>